<organism evidence="4">
    <name type="scientific">Soboliphyme baturini</name>
    <dbReference type="NCBI Taxonomy" id="241478"/>
    <lineage>
        <taxon>Eukaryota</taxon>
        <taxon>Metazoa</taxon>
        <taxon>Ecdysozoa</taxon>
        <taxon>Nematoda</taxon>
        <taxon>Enoplea</taxon>
        <taxon>Dorylaimia</taxon>
        <taxon>Dioctophymatida</taxon>
        <taxon>Dioctophymatoidea</taxon>
        <taxon>Soboliphymatidae</taxon>
        <taxon>Soboliphyme</taxon>
    </lineage>
</organism>
<name>A0A183J2X2_9BILA</name>
<gene>
    <name evidence="2" type="ORF">SBAD_LOCUS10220</name>
</gene>
<proteinExistence type="predicted"/>
<dbReference type="PROSITE" id="PS50108">
    <property type="entry name" value="CRIB"/>
    <property type="match status" value="1"/>
</dbReference>
<dbReference type="Proteomes" id="UP000270296">
    <property type="component" value="Unassembled WGS sequence"/>
</dbReference>
<dbReference type="WBParaSite" id="SBAD_0001058401-mRNA-1">
    <property type="protein sequence ID" value="SBAD_0001058401-mRNA-1"/>
    <property type="gene ID" value="SBAD_0001058401"/>
</dbReference>
<evidence type="ECO:0000313" key="3">
    <source>
        <dbReference type="Proteomes" id="UP000270296"/>
    </source>
</evidence>
<protein>
    <submittedName>
        <fullName evidence="4">CRIB domain-containing protein</fullName>
    </submittedName>
</protein>
<dbReference type="Pfam" id="PF00786">
    <property type="entry name" value="PBD"/>
    <property type="match status" value="1"/>
</dbReference>
<evidence type="ECO:0000259" key="1">
    <source>
        <dbReference type="PROSITE" id="PS50108"/>
    </source>
</evidence>
<dbReference type="AlphaFoldDB" id="A0A183J2X2"/>
<dbReference type="InterPro" id="IPR036936">
    <property type="entry name" value="CRIB_dom_sf"/>
</dbReference>
<dbReference type="Gene3D" id="3.90.810.10">
    <property type="entry name" value="CRIB domain"/>
    <property type="match status" value="1"/>
</dbReference>
<reference evidence="4" key="1">
    <citation type="submission" date="2016-06" db="UniProtKB">
        <authorList>
            <consortium name="WormBaseParasite"/>
        </authorList>
    </citation>
    <scope>IDENTIFICATION</scope>
</reference>
<dbReference type="OrthoDB" id="6538034at2759"/>
<keyword evidence="3" id="KW-1185">Reference proteome</keyword>
<evidence type="ECO:0000313" key="2">
    <source>
        <dbReference type="EMBL" id="VDP29973.1"/>
    </source>
</evidence>
<evidence type="ECO:0000313" key="4">
    <source>
        <dbReference type="WBParaSite" id="SBAD_0001058401-mRNA-1"/>
    </source>
</evidence>
<sequence length="86" mass="9768">MQDGIIFIARAREGSHAMIGILKSLFKNTNDVIPPPEDPSASVHISRPYNTRHEFHVGFNETTGEFNGVPEPWLQLLRTQIRYGYS</sequence>
<feature type="domain" description="CRIB" evidence="1">
    <location>
        <begin position="45"/>
        <end position="58"/>
    </location>
</feature>
<dbReference type="EMBL" id="UZAM01013777">
    <property type="protein sequence ID" value="VDP29973.1"/>
    <property type="molecule type" value="Genomic_DNA"/>
</dbReference>
<dbReference type="SMART" id="SM00285">
    <property type="entry name" value="PBD"/>
    <property type="match status" value="1"/>
</dbReference>
<dbReference type="InterPro" id="IPR000095">
    <property type="entry name" value="CRIB_dom"/>
</dbReference>
<accession>A0A183J2X2</accession>
<reference evidence="2 3" key="2">
    <citation type="submission" date="2018-11" db="EMBL/GenBank/DDBJ databases">
        <authorList>
            <consortium name="Pathogen Informatics"/>
        </authorList>
    </citation>
    <scope>NUCLEOTIDE SEQUENCE [LARGE SCALE GENOMIC DNA]</scope>
</reference>